<feature type="region of interest" description="Disordered" evidence="5">
    <location>
        <begin position="561"/>
        <end position="592"/>
    </location>
</feature>
<sequence length="922" mass="107752">MDHQYSSQPNRNSDLIRPLWRFSKKNLSSSSGCSERNEDIEEVEPRVYAQEKLIAKPPTEPLAKRRRWAIPDDECDNWSKDVLEFYNNGDQPYCYSALFFQEIKLDKSFWGPLLGYGPLSTTHIEGWVGRLMQWRHRQLMGDPKLKLRWTILPPRFYEHLVDSCHKNAISYCSGKVKPFPSILEVDYVFLPVCLEANMWALFRLDMRSLKLLIYYPQEIDGEKYRRSVHPKFTRMNVYFTYLLVKLGYWKKVKTVENVLIYDDNQEFIQSNNNVKNNEALYVCMLMEHLVSGKPIDRDTDFKVSWFKGSQETCKIDEVLLELVERFEDWNIYEWGEYLWDLTYPKVRNILSRKKAARAEREKARKGKAHVGNKEVPVFQYSAAGFLYPLKMWILETFPELLRRRERDYVPKIPRCLGPRTCPIITWADAVEMMTRADNNPEFLPCLLSPTIEEGRQVWWRLSFLAICGTEWKQEDPTCEAGPSEPVYQEDFVGGSIFREEIVIPAGVEEDVSFMLQGDMFLGEVPQTEKEMQMEVVIRTLREHTYSLNQIMSKLEGLKMQSADGASATTPSTSKKNVVEERTGSSNGGNIQEDPLLLEAGTKWRTPGDLGKAPERPVTDGVTDVYHTPTGAVNTVAHDYGDLVRCLEFTLIDEDEAAEDEEGRPKRRRKLGPACLSPYVTYQLKRRVNITNPSDNEIVRFSKTGQTTKLSLTNGVEVGPEFWTRLLKVNCDSGWLMDDHIWAWSNYLYYSRKPRERWSILPPWFHNTKLIKSLGDGTEEPYPSILETDVVYVPVNMCAHWYLVAFDLLHWTYTVYDSLETPNTSTFVTDYTKELVYRFSHWLWFFDFYTARGKTTEFEEFSRIYEDVPQQVGTSDCGVWLCMFLERLTSYESVKQKNEDQMDDPLQYRRKMAKVFYEHRLAE</sequence>
<evidence type="ECO:0000256" key="1">
    <source>
        <dbReference type="ARBA" id="ARBA00005234"/>
    </source>
</evidence>
<dbReference type="PROSITE" id="PS50600">
    <property type="entry name" value="ULP_PROTEASE"/>
    <property type="match status" value="1"/>
</dbReference>
<dbReference type="GO" id="GO:0016929">
    <property type="term" value="F:deSUMOylase activity"/>
    <property type="evidence" value="ECO:0007669"/>
    <property type="project" value="TreeGrafter"/>
</dbReference>
<keyword evidence="4" id="KW-0788">Thiol protease</keyword>
<dbReference type="Proteomes" id="UP001408789">
    <property type="component" value="Unassembled WGS sequence"/>
</dbReference>
<evidence type="ECO:0000313" key="8">
    <source>
        <dbReference type="Proteomes" id="UP001408789"/>
    </source>
</evidence>
<dbReference type="PANTHER" id="PTHR12606">
    <property type="entry name" value="SENTRIN/SUMO-SPECIFIC PROTEASE"/>
    <property type="match status" value="1"/>
</dbReference>
<evidence type="ECO:0000256" key="4">
    <source>
        <dbReference type="ARBA" id="ARBA00022807"/>
    </source>
</evidence>
<keyword evidence="2" id="KW-0645">Protease</keyword>
<dbReference type="SUPFAM" id="SSF54001">
    <property type="entry name" value="Cysteine proteinases"/>
    <property type="match status" value="2"/>
</dbReference>
<dbReference type="PANTHER" id="PTHR12606:SF151">
    <property type="entry name" value="UBIQUITIN-LIKE PROTEASE FAMILY PROFILE DOMAIN-CONTAINING PROTEIN"/>
    <property type="match status" value="1"/>
</dbReference>
<evidence type="ECO:0000256" key="3">
    <source>
        <dbReference type="ARBA" id="ARBA00022801"/>
    </source>
</evidence>
<dbReference type="EMBL" id="JBCNJP010000815">
    <property type="protein sequence ID" value="KAK9050606.1"/>
    <property type="molecule type" value="Genomic_DNA"/>
</dbReference>
<evidence type="ECO:0000256" key="5">
    <source>
        <dbReference type="SAM" id="MobiDB-lite"/>
    </source>
</evidence>
<accession>A0AAP0C5U0</accession>
<evidence type="ECO:0000313" key="7">
    <source>
        <dbReference type="EMBL" id="KAK9050606.1"/>
    </source>
</evidence>
<feature type="domain" description="Ubiquitin-like protease family profile" evidence="6">
    <location>
        <begin position="715"/>
        <end position="887"/>
    </location>
</feature>
<gene>
    <name evidence="7" type="ORF">SSX86_030423</name>
</gene>
<dbReference type="Pfam" id="PF02902">
    <property type="entry name" value="Peptidase_C48"/>
    <property type="match status" value="1"/>
</dbReference>
<protein>
    <recommendedName>
        <fullName evidence="6">Ubiquitin-like protease family profile domain-containing protein</fullName>
    </recommendedName>
</protein>
<keyword evidence="3" id="KW-0378">Hydrolase</keyword>
<dbReference type="InterPro" id="IPR038765">
    <property type="entry name" value="Papain-like_cys_pep_sf"/>
</dbReference>
<evidence type="ECO:0000259" key="6">
    <source>
        <dbReference type="PROSITE" id="PS50600"/>
    </source>
</evidence>
<comment type="similarity">
    <text evidence="1">Belongs to the peptidase C48 family.</text>
</comment>
<feature type="compositionally biased region" description="Polar residues" evidence="5">
    <location>
        <begin position="566"/>
        <end position="575"/>
    </location>
</feature>
<reference evidence="7 8" key="1">
    <citation type="submission" date="2024-04" db="EMBL/GenBank/DDBJ databases">
        <title>The reference genome of an endangered Asteraceae, Deinandra increscens subsp. villosa, native to the Central Coast of California.</title>
        <authorList>
            <person name="Guilliams M."/>
            <person name="Hasenstab-Lehman K."/>
            <person name="Meyer R."/>
            <person name="Mcevoy S."/>
        </authorList>
    </citation>
    <scope>NUCLEOTIDE SEQUENCE [LARGE SCALE GENOMIC DNA]</scope>
    <source>
        <tissue evidence="7">Leaf</tissue>
    </source>
</reference>
<dbReference type="GO" id="GO:0005634">
    <property type="term" value="C:nucleus"/>
    <property type="evidence" value="ECO:0007669"/>
    <property type="project" value="TreeGrafter"/>
</dbReference>
<dbReference type="Gene3D" id="3.40.395.10">
    <property type="entry name" value="Adenoviral Proteinase, Chain A"/>
    <property type="match status" value="2"/>
</dbReference>
<keyword evidence="8" id="KW-1185">Reference proteome</keyword>
<dbReference type="AlphaFoldDB" id="A0AAP0C5U0"/>
<organism evidence="7 8">
    <name type="scientific">Deinandra increscens subsp. villosa</name>
    <dbReference type="NCBI Taxonomy" id="3103831"/>
    <lineage>
        <taxon>Eukaryota</taxon>
        <taxon>Viridiplantae</taxon>
        <taxon>Streptophyta</taxon>
        <taxon>Embryophyta</taxon>
        <taxon>Tracheophyta</taxon>
        <taxon>Spermatophyta</taxon>
        <taxon>Magnoliopsida</taxon>
        <taxon>eudicotyledons</taxon>
        <taxon>Gunneridae</taxon>
        <taxon>Pentapetalae</taxon>
        <taxon>asterids</taxon>
        <taxon>campanulids</taxon>
        <taxon>Asterales</taxon>
        <taxon>Asteraceae</taxon>
        <taxon>Asteroideae</taxon>
        <taxon>Heliantheae alliance</taxon>
        <taxon>Madieae</taxon>
        <taxon>Madiinae</taxon>
        <taxon>Deinandra</taxon>
    </lineage>
</organism>
<comment type="caution">
    <text evidence="7">The sequence shown here is derived from an EMBL/GenBank/DDBJ whole genome shotgun (WGS) entry which is preliminary data.</text>
</comment>
<dbReference type="InterPro" id="IPR003653">
    <property type="entry name" value="Peptidase_C48_C"/>
</dbReference>
<name>A0AAP0C5U0_9ASTR</name>
<dbReference type="GO" id="GO:0006508">
    <property type="term" value="P:proteolysis"/>
    <property type="evidence" value="ECO:0007669"/>
    <property type="project" value="UniProtKB-KW"/>
</dbReference>
<dbReference type="GO" id="GO:0016926">
    <property type="term" value="P:protein desumoylation"/>
    <property type="evidence" value="ECO:0007669"/>
    <property type="project" value="TreeGrafter"/>
</dbReference>
<proteinExistence type="inferred from homology"/>
<evidence type="ECO:0000256" key="2">
    <source>
        <dbReference type="ARBA" id="ARBA00022670"/>
    </source>
</evidence>